<gene>
    <name evidence="2" type="ORF">A2758_01370</name>
</gene>
<organism evidence="2 3">
    <name type="scientific">Candidatus Zambryskibacteria bacterium RIFCSPHIGHO2_01_FULL_49_18</name>
    <dbReference type="NCBI Taxonomy" id="1802740"/>
    <lineage>
        <taxon>Bacteria</taxon>
        <taxon>Candidatus Zambryskiibacteriota</taxon>
    </lineage>
</organism>
<protein>
    <submittedName>
        <fullName evidence="2">Uncharacterized protein</fullName>
    </submittedName>
</protein>
<accession>A0A1G2T359</accession>
<keyword evidence="1" id="KW-0472">Membrane</keyword>
<dbReference type="AlphaFoldDB" id="A0A1G2T359"/>
<dbReference type="EMBL" id="MHVJ01000015">
    <property type="protein sequence ID" value="OHA91021.1"/>
    <property type="molecule type" value="Genomic_DNA"/>
</dbReference>
<comment type="caution">
    <text evidence="2">The sequence shown here is derived from an EMBL/GenBank/DDBJ whole genome shotgun (WGS) entry which is preliminary data.</text>
</comment>
<name>A0A1G2T359_9BACT</name>
<sequence length="62" mass="7149">MDKKLIIILLSVLLAGLGYWWWQRAPQEGPEAEVNPFAKVEVNNPFEESSNPYEDVKTNPFE</sequence>
<keyword evidence="1" id="KW-1133">Transmembrane helix</keyword>
<proteinExistence type="predicted"/>
<feature type="transmembrane region" description="Helical" evidence="1">
    <location>
        <begin position="5"/>
        <end position="22"/>
    </location>
</feature>
<evidence type="ECO:0000313" key="3">
    <source>
        <dbReference type="Proteomes" id="UP000178612"/>
    </source>
</evidence>
<evidence type="ECO:0000256" key="1">
    <source>
        <dbReference type="SAM" id="Phobius"/>
    </source>
</evidence>
<keyword evidence="1" id="KW-0812">Transmembrane</keyword>
<reference evidence="2 3" key="1">
    <citation type="journal article" date="2016" name="Nat. Commun.">
        <title>Thousands of microbial genomes shed light on interconnected biogeochemical processes in an aquifer system.</title>
        <authorList>
            <person name="Anantharaman K."/>
            <person name="Brown C.T."/>
            <person name="Hug L.A."/>
            <person name="Sharon I."/>
            <person name="Castelle C.J."/>
            <person name="Probst A.J."/>
            <person name="Thomas B.C."/>
            <person name="Singh A."/>
            <person name="Wilkins M.J."/>
            <person name="Karaoz U."/>
            <person name="Brodie E.L."/>
            <person name="Williams K.H."/>
            <person name="Hubbard S.S."/>
            <person name="Banfield J.F."/>
        </authorList>
    </citation>
    <scope>NUCLEOTIDE SEQUENCE [LARGE SCALE GENOMIC DNA]</scope>
</reference>
<evidence type="ECO:0000313" key="2">
    <source>
        <dbReference type="EMBL" id="OHA91021.1"/>
    </source>
</evidence>
<dbReference type="Proteomes" id="UP000178612">
    <property type="component" value="Unassembled WGS sequence"/>
</dbReference>